<protein>
    <recommendedName>
        <fullName evidence="2">HMA domain-containing protein</fullName>
    </recommendedName>
</protein>
<reference evidence="3 4" key="1">
    <citation type="submission" date="2021-08" db="EMBL/GenBank/DDBJ databases">
        <authorList>
            <person name="Peeters C."/>
        </authorList>
    </citation>
    <scope>NUCLEOTIDE SEQUENCE [LARGE SCALE GENOMIC DNA]</scope>
    <source>
        <strain evidence="3 4">LMG 23994</strain>
    </source>
</reference>
<evidence type="ECO:0000313" key="3">
    <source>
        <dbReference type="EMBL" id="CAG9184028.1"/>
    </source>
</evidence>
<keyword evidence="4" id="KW-1185">Reference proteome</keyword>
<name>A0ABM8XUL5_9BURK</name>
<sequence length="99" mass="9606">MDTIELKINGMTCGSCVTSVTRALQRVPGVGAVEVDLARGTARVSGDAQATPAMLAALEAAGYEAAPLGGNAEAANAHARHGGGCGSAGGAHKCGGCCH</sequence>
<organism evidence="3 4">
    <name type="scientific">Cupriavidus pinatubonensis</name>
    <dbReference type="NCBI Taxonomy" id="248026"/>
    <lineage>
        <taxon>Bacteria</taxon>
        <taxon>Pseudomonadati</taxon>
        <taxon>Pseudomonadota</taxon>
        <taxon>Betaproteobacteria</taxon>
        <taxon>Burkholderiales</taxon>
        <taxon>Burkholderiaceae</taxon>
        <taxon>Cupriavidus</taxon>
    </lineage>
</organism>
<feature type="domain" description="HMA" evidence="2">
    <location>
        <begin position="2"/>
        <end position="66"/>
    </location>
</feature>
<dbReference type="PANTHER" id="PTHR46594:SF4">
    <property type="entry name" value="P-TYPE CATION-TRANSPORTING ATPASE"/>
    <property type="match status" value="1"/>
</dbReference>
<dbReference type="InterPro" id="IPR017969">
    <property type="entry name" value="Heavy-metal-associated_CS"/>
</dbReference>
<dbReference type="RefSeq" id="WP_224007999.1">
    <property type="nucleotide sequence ID" value="NZ_CAJZAF010000036.1"/>
</dbReference>
<dbReference type="PANTHER" id="PTHR46594">
    <property type="entry name" value="P-TYPE CATION-TRANSPORTING ATPASE"/>
    <property type="match status" value="1"/>
</dbReference>
<dbReference type="Gene3D" id="3.30.70.100">
    <property type="match status" value="1"/>
</dbReference>
<dbReference type="PROSITE" id="PS50846">
    <property type="entry name" value="HMA_2"/>
    <property type="match status" value="1"/>
</dbReference>
<dbReference type="SUPFAM" id="SSF55008">
    <property type="entry name" value="HMA, heavy metal-associated domain"/>
    <property type="match status" value="1"/>
</dbReference>
<gene>
    <name evidence="3" type="ORF">LMG23994_05291</name>
</gene>
<dbReference type="Proteomes" id="UP000701702">
    <property type="component" value="Unassembled WGS sequence"/>
</dbReference>
<evidence type="ECO:0000256" key="1">
    <source>
        <dbReference type="ARBA" id="ARBA00022723"/>
    </source>
</evidence>
<dbReference type="PROSITE" id="PS01047">
    <property type="entry name" value="HMA_1"/>
    <property type="match status" value="1"/>
</dbReference>
<dbReference type="Pfam" id="PF00403">
    <property type="entry name" value="HMA"/>
    <property type="match status" value="1"/>
</dbReference>
<dbReference type="InterPro" id="IPR036163">
    <property type="entry name" value="HMA_dom_sf"/>
</dbReference>
<evidence type="ECO:0000259" key="2">
    <source>
        <dbReference type="PROSITE" id="PS50846"/>
    </source>
</evidence>
<dbReference type="InterPro" id="IPR006121">
    <property type="entry name" value="HMA_dom"/>
</dbReference>
<dbReference type="CDD" id="cd00371">
    <property type="entry name" value="HMA"/>
    <property type="match status" value="1"/>
</dbReference>
<evidence type="ECO:0000313" key="4">
    <source>
        <dbReference type="Proteomes" id="UP000701702"/>
    </source>
</evidence>
<comment type="caution">
    <text evidence="3">The sequence shown here is derived from an EMBL/GenBank/DDBJ whole genome shotgun (WGS) entry which is preliminary data.</text>
</comment>
<keyword evidence="1" id="KW-0479">Metal-binding</keyword>
<proteinExistence type="predicted"/>
<accession>A0ABM8XUL5</accession>
<dbReference type="EMBL" id="CAJZAF010000036">
    <property type="protein sequence ID" value="CAG9184028.1"/>
    <property type="molecule type" value="Genomic_DNA"/>
</dbReference>